<keyword evidence="2" id="KW-1185">Reference proteome</keyword>
<sequence length="1411" mass="166448">MTNSKTIKILISCPGDVNAEKEEIKRLCKDFSDENRDKSNISFTVIDWKDYVGKFGVRPQEQLNDYFGDYDVYIGILWKRFGTKPGSVNSEGKENDSGTEEEFYIAIDKYETQGNPEVIFFIKNYERETNSSEETEHLLKVDKFVENQIKTNINYINKFNSGNQFNSKIVRFLKSLENEAVYNIQVEEKGLISKETKAKIAELKTDAIKPSKTYIERGISHFKLVKDKQTNPFLESEKQPLDKLMMTTKRVVLLGDAGSGKSTELRNLHYKLNQDTSPLVPILQNFNSYTPDLGLEEFLPDFWKDIPSDLLLIIWDGLDEIEPKNFNTVVRQIQVFSEKHKEIGILISCRTNFYELPINNSTSTLPGFEPYFINDLNVKNAKDYYSRKYSNALSVNFIREIFENNLDDLFLKPFFLMLLADRYNQEQKLQMNRAELYEMFLLNRIELDQNHFRTTLDLRSKKREIVLLLQKVALGMEILSKNQISESEILMLTLSEEFNSLKYCTAFKKKNGEEDIWQFEHNNIQEYLAAKALSNLEYDKVIQFIAYAPNHDKLIPSWVNTLAFLFSILDSKSILYMKLLQWMLKNEKEVLVKFEPDKVVVDLRVQIFQGIFKYYKTHDVWISSNKFSDRELARFGQTELNLRFLIEEIQSEENTKTVQLNAIRLLGHFQIEDDVLKTEIKELLFQQIDRNINNHDFIHTVIYSLKWAKLTDSNTIEKLMEKVGTKKNQYIRAAMYSILLKSDVLEDHVSYLIEGYELIDKKISGERDDVSLMDEEWNLRECVKNIKGPKGIKEIVEYISGDTRFEYGYNSEKIIKAIVANAVVGYKEDNNIFNHFLEWFKKDIRRYRMEKTKLVLQFFNKTKTREQAFHKIWKSNIDDKERNKSFAIAKLLTPELIQFVVDEYLNRNITNKELEGIYYDMGWVNNENQDTLAKLILEKTDFELKKPEHLDHEALRMEKLKVDNNLLFNQQAFKDATLGVFEKEQKEVLSFDELFEMRKENNRWVDIDEYYPSVALSLLRDFVNKGESISKEKVVMWFEGDTNEEWYRISQIYRYLKNPREIEINYEQQQWIKQWCSENVNKVNFREAIKVHDDGRITFNTMAIYIGYFSKRFNISYPKNVLLDMLSFDFVEEHEWAGIEHIITKLDNLDIINRMLENIVVGIADSSVLKNHVKYLTQNKVKKSYPFILKEITNLKRNDYQRREILDLFFEYTKDAESLKQIIDQVDNIIRWAILDKLKANNQESFVEHYLLKTLENSINNEEIGKAAEILVSLQNIQGLKSYVEWIRKNVENEIDASRVTCLNSLKSIEAIPYLVELLELSYMKEIKVDRFTRFNSQVLGTFSNIALVSEENFKQVKSSLREFMSEKASLIHSVKYILHTIERIEEQFYMKNAQSFTIQQVKDKLELLKL</sequence>
<dbReference type="InterPro" id="IPR027417">
    <property type="entry name" value="P-loop_NTPase"/>
</dbReference>
<dbReference type="RefSeq" id="WP_188442843.1">
    <property type="nucleotide sequence ID" value="NZ_BMGK01000011.1"/>
</dbReference>
<protein>
    <recommendedName>
        <fullName evidence="3">NACHT domain-containing protein</fullName>
    </recommendedName>
</protein>
<dbReference type="Gene3D" id="3.40.50.300">
    <property type="entry name" value="P-loop containing nucleotide triphosphate hydrolases"/>
    <property type="match status" value="1"/>
</dbReference>
<organism evidence="1 2">
    <name type="scientific">Planktosalinus lacus</name>
    <dbReference type="NCBI Taxonomy" id="1526573"/>
    <lineage>
        <taxon>Bacteria</taxon>
        <taxon>Pseudomonadati</taxon>
        <taxon>Bacteroidota</taxon>
        <taxon>Flavobacteriia</taxon>
        <taxon>Flavobacteriales</taxon>
        <taxon>Flavobacteriaceae</taxon>
        <taxon>Planktosalinus</taxon>
    </lineage>
</organism>
<dbReference type="EMBL" id="BMGK01000011">
    <property type="protein sequence ID" value="GGD99608.1"/>
    <property type="molecule type" value="Genomic_DNA"/>
</dbReference>
<proteinExistence type="predicted"/>
<comment type="caution">
    <text evidence="1">The sequence shown here is derived from an EMBL/GenBank/DDBJ whole genome shotgun (WGS) entry which is preliminary data.</text>
</comment>
<evidence type="ECO:0000313" key="1">
    <source>
        <dbReference type="EMBL" id="GGD99608.1"/>
    </source>
</evidence>
<gene>
    <name evidence="1" type="ORF">GCM10011312_23850</name>
</gene>
<evidence type="ECO:0000313" key="2">
    <source>
        <dbReference type="Proteomes" id="UP000652231"/>
    </source>
</evidence>
<evidence type="ECO:0008006" key="3">
    <source>
        <dbReference type="Google" id="ProtNLM"/>
    </source>
</evidence>
<name>A0A8J2VB54_9FLAO</name>
<reference evidence="1" key="2">
    <citation type="submission" date="2020-09" db="EMBL/GenBank/DDBJ databases">
        <authorList>
            <person name="Sun Q."/>
            <person name="Zhou Y."/>
        </authorList>
    </citation>
    <scope>NUCLEOTIDE SEQUENCE</scope>
    <source>
        <strain evidence="1">CGMCC 1.12924</strain>
    </source>
</reference>
<reference evidence="1" key="1">
    <citation type="journal article" date="2014" name="Int. J. Syst. Evol. Microbiol.">
        <title>Complete genome sequence of Corynebacterium casei LMG S-19264T (=DSM 44701T), isolated from a smear-ripened cheese.</title>
        <authorList>
            <consortium name="US DOE Joint Genome Institute (JGI-PGF)"/>
            <person name="Walter F."/>
            <person name="Albersmeier A."/>
            <person name="Kalinowski J."/>
            <person name="Ruckert C."/>
        </authorList>
    </citation>
    <scope>NUCLEOTIDE SEQUENCE</scope>
    <source>
        <strain evidence="1">CGMCC 1.12924</strain>
    </source>
</reference>
<accession>A0A8J2VB54</accession>
<dbReference type="Proteomes" id="UP000652231">
    <property type="component" value="Unassembled WGS sequence"/>
</dbReference>